<evidence type="ECO:0000313" key="3">
    <source>
        <dbReference type="Proteomes" id="UP000308181"/>
    </source>
</evidence>
<feature type="compositionally biased region" description="Polar residues" evidence="1">
    <location>
        <begin position="412"/>
        <end position="428"/>
    </location>
</feature>
<dbReference type="OrthoDB" id="5485224at2"/>
<feature type="compositionally biased region" description="Polar residues" evidence="1">
    <location>
        <begin position="372"/>
        <end position="381"/>
    </location>
</feature>
<evidence type="ECO:0000256" key="1">
    <source>
        <dbReference type="SAM" id="MobiDB-lite"/>
    </source>
</evidence>
<feature type="compositionally biased region" description="Polar residues" evidence="1">
    <location>
        <begin position="292"/>
        <end position="304"/>
    </location>
</feature>
<comment type="caution">
    <text evidence="2">The sequence shown here is derived from an EMBL/GenBank/DDBJ whole genome shotgun (WGS) entry which is preliminary data.</text>
</comment>
<keyword evidence="3" id="KW-1185">Reference proteome</keyword>
<proteinExistence type="predicted"/>
<dbReference type="AlphaFoldDB" id="A0A4U1C783"/>
<dbReference type="Pfam" id="PF20245">
    <property type="entry name" value="DUF6600"/>
    <property type="match status" value="1"/>
</dbReference>
<feature type="compositionally biased region" description="Low complexity" evidence="1">
    <location>
        <begin position="460"/>
        <end position="484"/>
    </location>
</feature>
<feature type="compositionally biased region" description="Basic and acidic residues" evidence="1">
    <location>
        <begin position="429"/>
        <end position="441"/>
    </location>
</feature>
<dbReference type="InterPro" id="IPR046535">
    <property type="entry name" value="DUF6600"/>
</dbReference>
<feature type="compositionally biased region" description="Polar residues" evidence="1">
    <location>
        <begin position="319"/>
        <end position="331"/>
    </location>
</feature>
<sequence>MSRRINQTVAAFGIFILLLSLGSNKVQAYPNRSVSLQVFYDELSYYGDWINNPDYGYVWRPDVGSDFRPYYTNGRWAMTEYGNTWVSDYEWGWAPFHYGRWFYDDYDGWIWTPDTEWGPAWVDWRTGGGYYGWAPLGPRINININIGRRYNTPHNHWVFIPQRCIYYPSYSRYWEPRRNVYIFNNTTIINNVYVNRNVRYNSGPRADDIRRATRQNVPVYRIADNIRPGSTRVEKDAISIYRPDVRKDDRSSAPKSIASSSARPSRSSDNSIDRNGNGNGSVAQRTQRPDASGNTGSSRPSGSATDRGIDNRSQRPDASGNTGSSRPSGSATDRGIDNRSQRPDASGNTGSSRPSGSATDSRSQRPDVRTQPDGNNQPSRTSESRSQRPDVSNGQPSGRSNRSDVPARTERPTSQGSADQSRSSAPQRQETRPETSSRPERSQPAPSRSVESQRSAPAKSESGNSRSSGSTSESRPSRPSNRGN</sequence>
<feature type="compositionally biased region" description="Polar residues" evidence="1">
    <location>
        <begin position="269"/>
        <end position="286"/>
    </location>
</feature>
<name>A0A4U1C783_9SPHI</name>
<organism evidence="2 3">
    <name type="scientific">Pedobacter cryophilus</name>
    <dbReference type="NCBI Taxonomy" id="2571271"/>
    <lineage>
        <taxon>Bacteria</taxon>
        <taxon>Pseudomonadati</taxon>
        <taxon>Bacteroidota</taxon>
        <taxon>Sphingobacteriia</taxon>
        <taxon>Sphingobacteriales</taxon>
        <taxon>Sphingobacteriaceae</taxon>
        <taxon>Pedobacter</taxon>
    </lineage>
</organism>
<feature type="compositionally biased region" description="Polar residues" evidence="1">
    <location>
        <begin position="346"/>
        <end position="361"/>
    </location>
</feature>
<feature type="compositionally biased region" description="Polar residues" evidence="1">
    <location>
        <begin position="444"/>
        <end position="455"/>
    </location>
</feature>
<feature type="compositionally biased region" description="Low complexity" evidence="1">
    <location>
        <begin position="253"/>
        <end position="268"/>
    </location>
</feature>
<gene>
    <name evidence="2" type="ORF">FA046_02205</name>
</gene>
<feature type="compositionally biased region" description="Basic and acidic residues" evidence="1">
    <location>
        <begin position="401"/>
        <end position="411"/>
    </location>
</feature>
<evidence type="ECO:0008006" key="4">
    <source>
        <dbReference type="Google" id="ProtNLM"/>
    </source>
</evidence>
<reference evidence="2 3" key="1">
    <citation type="submission" date="2019-04" db="EMBL/GenBank/DDBJ databases">
        <title>Pedobacter sp. AR-3-17 sp. nov., isolated from Arctic soil.</title>
        <authorList>
            <person name="Dahal R.H."/>
            <person name="Kim D.-U."/>
        </authorList>
    </citation>
    <scope>NUCLEOTIDE SEQUENCE [LARGE SCALE GENOMIC DNA]</scope>
    <source>
        <strain evidence="2 3">AR-3-17</strain>
    </source>
</reference>
<protein>
    <recommendedName>
        <fullName evidence="4">Prolin-rich transmembrane protein</fullName>
    </recommendedName>
</protein>
<dbReference type="Proteomes" id="UP000308181">
    <property type="component" value="Unassembled WGS sequence"/>
</dbReference>
<evidence type="ECO:0000313" key="2">
    <source>
        <dbReference type="EMBL" id="TKC00514.1"/>
    </source>
</evidence>
<feature type="compositionally biased region" description="Polar residues" evidence="1">
    <location>
        <begin position="389"/>
        <end position="400"/>
    </location>
</feature>
<feature type="region of interest" description="Disordered" evidence="1">
    <location>
        <begin position="244"/>
        <end position="484"/>
    </location>
</feature>
<dbReference type="EMBL" id="SWBP01000001">
    <property type="protein sequence ID" value="TKC00514.1"/>
    <property type="molecule type" value="Genomic_DNA"/>
</dbReference>
<accession>A0A4U1C783</accession>
<dbReference type="RefSeq" id="WP_136824722.1">
    <property type="nucleotide sequence ID" value="NZ_SWBP01000001.1"/>
</dbReference>